<evidence type="ECO:0000256" key="4">
    <source>
        <dbReference type="ARBA" id="ARBA00023315"/>
    </source>
</evidence>
<evidence type="ECO:0000259" key="6">
    <source>
        <dbReference type="Pfam" id="PF04376"/>
    </source>
</evidence>
<dbReference type="GO" id="GO:0004057">
    <property type="term" value="F:arginyl-tRNA--protein transferase activity"/>
    <property type="evidence" value="ECO:0007669"/>
    <property type="project" value="UniProtKB-EC"/>
</dbReference>
<dbReference type="KEGG" id="egl:EGR_10797"/>
<proteinExistence type="inferred from homology"/>
<sequence length="497" mass="56556">MEPHPNPTYSLIELEGVQTSDSCRYCDDTTSPKVNWYLSSSGLLVDDYKILMDRGWRRRGSKVSKPMNKETCCPAYPIRCDTQHFRISKAQKKAIRLVANFLRAGEKPDYAETSRDVHKACGSSRKSVEGTETKESGKIECEAAPLTPGRGVSAKQRRWEARQERMAQRAGRTGESLAELMEAHVQSRKLRIEKYKPKELEEYLKEVEWRENDVHRLEIRSYRSAPLSSDLSKTLDEEYKLYHNYQVSVHKASPDSITREAFEKSIVESTLVNAHDAAAEAAGAPQFGSYHQQYWLDESRLIAVGVVDLLPGYLSSVYFFFDPQYTCLNLGTYSALREIAFVRHLHRTYGAMVPAYADFTYYSLGHYVHSCTKMNYKAEYSPSWLACPETYAWVSVEECQRLLDQSKYSRFAEEGEKDSANTPCDEAVKVHLPFSEALTSALPHKCFAVEGDAVVTTLADAKGVLCERDLNRIREWVDLVKDTGTMRIGCTNWNRGI</sequence>
<dbReference type="PANTHER" id="PTHR21367">
    <property type="entry name" value="ARGININE-TRNA-PROTEIN TRANSFERASE 1"/>
    <property type="match status" value="1"/>
</dbReference>
<evidence type="ECO:0000259" key="7">
    <source>
        <dbReference type="Pfam" id="PF04377"/>
    </source>
</evidence>
<protein>
    <recommendedName>
        <fullName evidence="5">Arginyl-tRNA--protein transferase 1</fullName>
        <shortName evidence="5">Arginyltransferase 1</shortName>
        <shortName evidence="5">R-transferase 1</shortName>
        <ecNumber evidence="5">2.3.2.8</ecNumber>
    </recommendedName>
    <alternativeName>
        <fullName evidence="5">Arginine-tRNA--protein transferase 1</fullName>
    </alternativeName>
</protein>
<feature type="domain" description="N-end aminoacyl transferase N-terminal" evidence="6">
    <location>
        <begin position="22"/>
        <end position="93"/>
    </location>
</feature>
<dbReference type="CTD" id="36346512"/>
<name>W6U010_ECHGR</name>
<organism evidence="8 9">
    <name type="scientific">Echinococcus granulosus</name>
    <name type="common">Hydatid tapeworm</name>
    <dbReference type="NCBI Taxonomy" id="6210"/>
    <lineage>
        <taxon>Eukaryota</taxon>
        <taxon>Metazoa</taxon>
        <taxon>Spiralia</taxon>
        <taxon>Lophotrochozoa</taxon>
        <taxon>Platyhelminthes</taxon>
        <taxon>Cestoda</taxon>
        <taxon>Eucestoda</taxon>
        <taxon>Cyclophyllidea</taxon>
        <taxon>Taeniidae</taxon>
        <taxon>Echinococcus</taxon>
        <taxon>Echinococcus granulosus group</taxon>
    </lineage>
</organism>
<keyword evidence="3 5" id="KW-0833">Ubl conjugation pathway</keyword>
<dbReference type="Pfam" id="PF04377">
    <property type="entry name" value="ATE_C"/>
    <property type="match status" value="1"/>
</dbReference>
<dbReference type="EC" id="2.3.2.8" evidence="5"/>
<evidence type="ECO:0000256" key="1">
    <source>
        <dbReference type="ARBA" id="ARBA00009991"/>
    </source>
</evidence>
<dbReference type="AlphaFoldDB" id="W6U010"/>
<reference evidence="8 9" key="1">
    <citation type="journal article" date="2013" name="Nat. Genet.">
        <title>The genome of the hydatid tapeworm Echinococcus granulosus.</title>
        <authorList>
            <person name="Zheng H."/>
            <person name="Zhang W."/>
            <person name="Zhang L."/>
            <person name="Zhang Z."/>
            <person name="Li J."/>
            <person name="Lu G."/>
            <person name="Zhu Y."/>
            <person name="Wang Y."/>
            <person name="Huang Y."/>
            <person name="Liu J."/>
            <person name="Kang H."/>
            <person name="Chen J."/>
            <person name="Wang L."/>
            <person name="Chen A."/>
            <person name="Yu S."/>
            <person name="Gao Z."/>
            <person name="Jin L."/>
            <person name="Gu W."/>
            <person name="Wang Z."/>
            <person name="Zhao L."/>
            <person name="Shi B."/>
            <person name="Wen H."/>
            <person name="Lin R."/>
            <person name="Jones M.K."/>
            <person name="Brejova B."/>
            <person name="Vinar T."/>
            <person name="Zhao G."/>
            <person name="McManus D.P."/>
            <person name="Chen Z."/>
            <person name="Zhou Y."/>
            <person name="Wang S."/>
        </authorList>
    </citation>
    <scope>NUCLEOTIDE SEQUENCE [LARGE SCALE GENOMIC DNA]</scope>
</reference>
<dbReference type="Pfam" id="PF04376">
    <property type="entry name" value="ATE_N"/>
    <property type="match status" value="1"/>
</dbReference>
<keyword evidence="4 5" id="KW-0012">Acyltransferase</keyword>
<dbReference type="RefSeq" id="XP_024345539.1">
    <property type="nucleotide sequence ID" value="XM_024500046.1"/>
</dbReference>
<dbReference type="PANTHER" id="PTHR21367:SF1">
    <property type="entry name" value="ARGINYL-TRNA--PROTEIN TRANSFERASE 1"/>
    <property type="match status" value="1"/>
</dbReference>
<dbReference type="GeneID" id="36346512"/>
<dbReference type="EMBL" id="APAU02000272">
    <property type="protein sequence ID" value="EUB54343.1"/>
    <property type="molecule type" value="Genomic_DNA"/>
</dbReference>
<comment type="function">
    <text evidence="5">Involved in the post-translational conjugation of arginine to the N-terminal aspartate or glutamate of a protein. This arginylation is required for degradation of the protein via the ubiquitin pathway.</text>
</comment>
<dbReference type="OrthoDB" id="74183at2759"/>
<evidence type="ECO:0000256" key="3">
    <source>
        <dbReference type="ARBA" id="ARBA00022786"/>
    </source>
</evidence>
<comment type="caution">
    <text evidence="8">The sequence shown here is derived from an EMBL/GenBank/DDBJ whole genome shotgun (WGS) entry which is preliminary data.</text>
</comment>
<evidence type="ECO:0000313" key="9">
    <source>
        <dbReference type="Proteomes" id="UP000019149"/>
    </source>
</evidence>
<dbReference type="PIRSF" id="PIRSF037207">
    <property type="entry name" value="ATE1_euk"/>
    <property type="match status" value="1"/>
</dbReference>
<dbReference type="GO" id="GO:0005737">
    <property type="term" value="C:cytoplasm"/>
    <property type="evidence" value="ECO:0007669"/>
    <property type="project" value="TreeGrafter"/>
</dbReference>
<keyword evidence="9" id="KW-1185">Reference proteome</keyword>
<evidence type="ECO:0000256" key="5">
    <source>
        <dbReference type="PIRNR" id="PIRNR037207"/>
    </source>
</evidence>
<keyword evidence="2 5" id="KW-0808">Transferase</keyword>
<dbReference type="InterPro" id="IPR017137">
    <property type="entry name" value="Arg-tRNA-P_Trfase_1_euk"/>
</dbReference>
<feature type="domain" description="N-end rule aminoacyl transferase C-terminal" evidence="7">
    <location>
        <begin position="237"/>
        <end position="386"/>
    </location>
</feature>
<evidence type="ECO:0000313" key="8">
    <source>
        <dbReference type="EMBL" id="EUB54343.1"/>
    </source>
</evidence>
<comment type="similarity">
    <text evidence="1 5">Belongs to the R-transferase family.</text>
</comment>
<dbReference type="InterPro" id="IPR007472">
    <property type="entry name" value="N-end_Aminoacyl_Trfase_C"/>
</dbReference>
<dbReference type="InterPro" id="IPR007471">
    <property type="entry name" value="N-end_Aminoacyl_Trfase_N"/>
</dbReference>
<dbReference type="InterPro" id="IPR030700">
    <property type="entry name" value="N-end_Aminoacyl_Trfase"/>
</dbReference>
<comment type="catalytic activity">
    <reaction evidence="5">
        <text>an N-terminal L-alpha-aminoacyl-[protein] + L-arginyl-tRNA(Arg) = an N-terminal L-arginyl-L-aminoacyl-[protein] + tRNA(Arg) + H(+)</text>
        <dbReference type="Rhea" id="RHEA:10208"/>
        <dbReference type="Rhea" id="RHEA-COMP:9658"/>
        <dbReference type="Rhea" id="RHEA-COMP:9673"/>
        <dbReference type="Rhea" id="RHEA-COMP:10636"/>
        <dbReference type="Rhea" id="RHEA-COMP:10638"/>
        <dbReference type="ChEBI" id="CHEBI:15378"/>
        <dbReference type="ChEBI" id="CHEBI:78442"/>
        <dbReference type="ChEBI" id="CHEBI:78513"/>
        <dbReference type="ChEBI" id="CHEBI:78597"/>
        <dbReference type="ChEBI" id="CHEBI:83562"/>
        <dbReference type="EC" id="2.3.2.8"/>
    </reaction>
</comment>
<gene>
    <name evidence="8" type="ORF">EGR_10797</name>
</gene>
<dbReference type="OMA" id="KYQTAIH"/>
<accession>W6U010</accession>
<evidence type="ECO:0000256" key="2">
    <source>
        <dbReference type="ARBA" id="ARBA00022679"/>
    </source>
</evidence>
<dbReference type="Proteomes" id="UP000019149">
    <property type="component" value="Unassembled WGS sequence"/>
</dbReference>